<keyword evidence="6" id="KW-1185">Reference proteome</keyword>
<comment type="subcellular location">
    <subcellularLocation>
        <location evidence="1">Cell envelope</location>
    </subcellularLocation>
</comment>
<keyword evidence="5" id="KW-0762">Sugar transport</keyword>
<dbReference type="Pfam" id="PF13407">
    <property type="entry name" value="Peripla_BP_4"/>
    <property type="match status" value="1"/>
</dbReference>
<evidence type="ECO:0000256" key="1">
    <source>
        <dbReference type="ARBA" id="ARBA00004196"/>
    </source>
</evidence>
<sequence>MSAGVSRRTAILGVGALALPLAGIVSRSHAQSTPRTIKIAFSIDVLDQTQNVGLAAMKARVDEISKSGRGIAVELDVYDAQSSVNKQLSDVQTALIKQPDVLILSAVDAKGSLPAARAAKDAGVKIIDKRPSSPEPAIADVAFFSNDEARYSKATTDWLRAYLQKNPGAVLKVGLIYGAPAQTAQLLRCDAIKDLAKEMPDRMRIVASGYGNWLTATAQNLTQDWLQAHPDMNHVAAANDIMAMGAANALAAGGRSKDVQVSGYDLTSEGLQRIRNGQQALDVGVTLQGNAQVIDVAVGLVLGTFKDKSYYINPVYAVDASNVNTYAEKA</sequence>
<dbReference type="PANTHER" id="PTHR46847">
    <property type="entry name" value="D-ALLOSE-BINDING PERIPLASMIC PROTEIN-RELATED"/>
    <property type="match status" value="1"/>
</dbReference>
<accession>A0ABU0J1X3</accession>
<evidence type="ECO:0000256" key="2">
    <source>
        <dbReference type="ARBA" id="ARBA00007639"/>
    </source>
</evidence>
<evidence type="ECO:0000313" key="5">
    <source>
        <dbReference type="EMBL" id="MDQ0468249.1"/>
    </source>
</evidence>
<comment type="caution">
    <text evidence="5">The sequence shown here is derived from an EMBL/GenBank/DDBJ whole genome shotgun (WGS) entry which is preliminary data.</text>
</comment>
<dbReference type="PANTHER" id="PTHR46847:SF1">
    <property type="entry name" value="D-ALLOSE-BINDING PERIPLASMIC PROTEIN-RELATED"/>
    <property type="match status" value="1"/>
</dbReference>
<dbReference type="RefSeq" id="WP_307269078.1">
    <property type="nucleotide sequence ID" value="NZ_JAUSVX010000001.1"/>
</dbReference>
<gene>
    <name evidence="5" type="ORF">QO011_001244</name>
</gene>
<keyword evidence="5" id="KW-0813">Transport</keyword>
<dbReference type="SUPFAM" id="SSF53822">
    <property type="entry name" value="Periplasmic binding protein-like I"/>
    <property type="match status" value="1"/>
</dbReference>
<evidence type="ECO:0000259" key="4">
    <source>
        <dbReference type="Pfam" id="PF13407"/>
    </source>
</evidence>
<organism evidence="5 6">
    <name type="scientific">Labrys wisconsinensis</name>
    <dbReference type="NCBI Taxonomy" id="425677"/>
    <lineage>
        <taxon>Bacteria</taxon>
        <taxon>Pseudomonadati</taxon>
        <taxon>Pseudomonadota</taxon>
        <taxon>Alphaproteobacteria</taxon>
        <taxon>Hyphomicrobiales</taxon>
        <taxon>Xanthobacteraceae</taxon>
        <taxon>Labrys</taxon>
    </lineage>
</organism>
<dbReference type="Gene3D" id="3.40.50.2300">
    <property type="match status" value="2"/>
</dbReference>
<proteinExistence type="inferred from homology"/>
<name>A0ABU0J1X3_9HYPH</name>
<dbReference type="InterPro" id="IPR028082">
    <property type="entry name" value="Peripla_BP_I"/>
</dbReference>
<dbReference type="Proteomes" id="UP001242480">
    <property type="component" value="Unassembled WGS sequence"/>
</dbReference>
<dbReference type="InterPro" id="IPR025997">
    <property type="entry name" value="SBP_2_dom"/>
</dbReference>
<evidence type="ECO:0000313" key="6">
    <source>
        <dbReference type="Proteomes" id="UP001242480"/>
    </source>
</evidence>
<reference evidence="5 6" key="1">
    <citation type="submission" date="2023-07" db="EMBL/GenBank/DDBJ databases">
        <title>Genomic Encyclopedia of Type Strains, Phase IV (KMG-IV): sequencing the most valuable type-strain genomes for metagenomic binning, comparative biology and taxonomic classification.</title>
        <authorList>
            <person name="Goeker M."/>
        </authorList>
    </citation>
    <scope>NUCLEOTIDE SEQUENCE [LARGE SCALE GENOMIC DNA]</scope>
    <source>
        <strain evidence="5 6">DSM 19619</strain>
    </source>
</reference>
<feature type="domain" description="Periplasmic binding protein" evidence="4">
    <location>
        <begin position="56"/>
        <end position="280"/>
    </location>
</feature>
<evidence type="ECO:0000256" key="3">
    <source>
        <dbReference type="ARBA" id="ARBA00022729"/>
    </source>
</evidence>
<comment type="similarity">
    <text evidence="2">Belongs to the bacterial solute-binding protein 2 family.</text>
</comment>
<dbReference type="CDD" id="cd01536">
    <property type="entry name" value="PBP1_ABC_sugar_binding-like"/>
    <property type="match status" value="1"/>
</dbReference>
<dbReference type="EMBL" id="JAUSVX010000001">
    <property type="protein sequence ID" value="MDQ0468249.1"/>
    <property type="molecule type" value="Genomic_DNA"/>
</dbReference>
<protein>
    <submittedName>
        <fullName evidence="5">ABC-type sugar transport system substrate-binding protein</fullName>
    </submittedName>
</protein>
<keyword evidence="3" id="KW-0732">Signal</keyword>